<dbReference type="SUPFAM" id="SSF53335">
    <property type="entry name" value="S-adenosyl-L-methionine-dependent methyltransferases"/>
    <property type="match status" value="1"/>
</dbReference>
<keyword evidence="6" id="KW-1185">Reference proteome</keyword>
<evidence type="ECO:0000256" key="1">
    <source>
        <dbReference type="ARBA" id="ARBA00022603"/>
    </source>
</evidence>
<reference evidence="5 6" key="1">
    <citation type="journal article" date="2017" name="Genome Announc.">
        <title>Draft Genome Sequences of Four Alkaliphilic Bacteria Belonging to the Anaerobacillus Genus.</title>
        <authorList>
            <person name="Bassil N.M."/>
            <person name="Lloyd J.R."/>
        </authorList>
    </citation>
    <scope>NUCLEOTIDE SEQUENCE [LARGE SCALE GENOMIC DNA]</scope>
    <source>
        <strain evidence="5 6">NB2006</strain>
    </source>
</reference>
<dbReference type="RefSeq" id="WP_182080848.1">
    <property type="nucleotide sequence ID" value="NZ_CP063356.2"/>
</dbReference>
<keyword evidence="4" id="KW-0694">RNA-binding</keyword>
<protein>
    <submittedName>
        <fullName evidence="5">Class I SAM-dependent methyltransferase</fullName>
        <ecNumber evidence="5">2.1.1.-</ecNumber>
    </submittedName>
</protein>
<name>A0A7S7L6J8_9BACI</name>
<proteinExistence type="predicted"/>
<dbReference type="EMBL" id="CP063356">
    <property type="protein sequence ID" value="QOY35325.1"/>
    <property type="molecule type" value="Genomic_DNA"/>
</dbReference>
<dbReference type="GO" id="GO:0032259">
    <property type="term" value="P:methylation"/>
    <property type="evidence" value="ECO:0007669"/>
    <property type="project" value="UniProtKB-KW"/>
</dbReference>
<sequence>MSQLSFLYQFLVNPRVVGAIFPSSRFLSEKMVGEIDFKKAKYIVEYGAGTGVFTEFLMKKRNPTTFILVVENNKEFCLLLEEKFKMEKNLLIVNGSAEGIKEYISEHGIPYVDYVISGLPFASLPYEISSEIIFNTVDILKKDGKFITFQYTKLKKEFIEQFFNKISIRREYSLNYSYFKVKS</sequence>
<keyword evidence="3" id="KW-0949">S-adenosyl-L-methionine</keyword>
<keyword evidence="2 5" id="KW-0808">Transferase</keyword>
<dbReference type="GO" id="GO:0003723">
    <property type="term" value="F:RNA binding"/>
    <property type="evidence" value="ECO:0007669"/>
    <property type="project" value="UniProtKB-KW"/>
</dbReference>
<dbReference type="InterPro" id="IPR001737">
    <property type="entry name" value="KsgA/Erm"/>
</dbReference>
<dbReference type="EC" id="2.1.1.-" evidence="5"/>
<evidence type="ECO:0000313" key="5">
    <source>
        <dbReference type="EMBL" id="QOY35325.1"/>
    </source>
</evidence>
<dbReference type="Proteomes" id="UP000180175">
    <property type="component" value="Chromosome"/>
</dbReference>
<evidence type="ECO:0000313" key="6">
    <source>
        <dbReference type="Proteomes" id="UP000180175"/>
    </source>
</evidence>
<dbReference type="InterPro" id="IPR029063">
    <property type="entry name" value="SAM-dependent_MTases_sf"/>
</dbReference>
<evidence type="ECO:0000256" key="2">
    <source>
        <dbReference type="ARBA" id="ARBA00022679"/>
    </source>
</evidence>
<evidence type="ECO:0000256" key="3">
    <source>
        <dbReference type="ARBA" id="ARBA00022691"/>
    </source>
</evidence>
<evidence type="ECO:0000256" key="4">
    <source>
        <dbReference type="ARBA" id="ARBA00022884"/>
    </source>
</evidence>
<dbReference type="Pfam" id="PF00398">
    <property type="entry name" value="RrnaAD"/>
    <property type="match status" value="1"/>
</dbReference>
<dbReference type="Gene3D" id="3.40.50.150">
    <property type="entry name" value="Vaccinia Virus protein VP39"/>
    <property type="match status" value="1"/>
</dbReference>
<accession>A0A7S7L6J8</accession>
<dbReference type="AlphaFoldDB" id="A0A7S7L6J8"/>
<dbReference type="KEGG" id="aia:AWH56_021950"/>
<organism evidence="5 6">
    <name type="scientific">Anaerobacillus isosaccharinicus</name>
    <dbReference type="NCBI Taxonomy" id="1532552"/>
    <lineage>
        <taxon>Bacteria</taxon>
        <taxon>Bacillati</taxon>
        <taxon>Bacillota</taxon>
        <taxon>Bacilli</taxon>
        <taxon>Bacillales</taxon>
        <taxon>Bacillaceae</taxon>
        <taxon>Anaerobacillus</taxon>
    </lineage>
</organism>
<keyword evidence="1 5" id="KW-0489">Methyltransferase</keyword>
<reference evidence="5 6" key="2">
    <citation type="journal article" date="2019" name="Int. J. Syst. Evol. Microbiol.">
        <title>Anaerobacillus isosaccharinicus sp. nov., an alkaliphilic bacterium which degrades isosaccharinic acid.</title>
        <authorList>
            <person name="Bassil N.M."/>
            <person name="Lloyd J.R."/>
        </authorList>
    </citation>
    <scope>NUCLEOTIDE SEQUENCE [LARGE SCALE GENOMIC DNA]</scope>
    <source>
        <strain evidence="5 6">NB2006</strain>
    </source>
</reference>
<dbReference type="GO" id="GO:0008168">
    <property type="term" value="F:methyltransferase activity"/>
    <property type="evidence" value="ECO:0007669"/>
    <property type="project" value="UniProtKB-KW"/>
</dbReference>
<gene>
    <name evidence="5" type="ORF">AWH56_021950</name>
</gene>